<dbReference type="AlphaFoldDB" id="A0A6B2LG77"/>
<evidence type="ECO:0000256" key="2">
    <source>
        <dbReference type="ARBA" id="ARBA00022614"/>
    </source>
</evidence>
<dbReference type="GO" id="GO:0006913">
    <property type="term" value="P:nucleocytoplasmic transport"/>
    <property type="evidence" value="ECO:0007669"/>
    <property type="project" value="TreeGrafter"/>
</dbReference>
<sequence>MRSRPTSVEETIQVIQNKTTLKTWNFENWKEKFGEGGARLLAEAFKTNTTLTTLNLRNSEVGDHGAYQMFVSLQFNLFSKLTKVTLSENHVGNKAVAAIAAVLKCNRIMKYLDLKVNSIGDEGAICLAEALEVNSTLENLDLSGNWIADKGANRIATALTRNYSLVTFFLSKNRITEEGILNVIRALKRNQGLEEINIRDNFHCLCTPYCHSQGECFPYKGRFYPIHNHFQ</sequence>
<dbReference type="GO" id="GO:0005096">
    <property type="term" value="F:GTPase activator activity"/>
    <property type="evidence" value="ECO:0007669"/>
    <property type="project" value="UniProtKB-KW"/>
</dbReference>
<evidence type="ECO:0000256" key="1">
    <source>
        <dbReference type="ARBA" id="ARBA00022468"/>
    </source>
</evidence>
<reference evidence="4" key="1">
    <citation type="journal article" date="2020" name="J. Eukaryot. Microbiol.">
        <title>De novo Sequencing, Assembly and Annotation of the Transcriptome for the Free-Living Testate Amoeba Arcella intermedia.</title>
        <authorList>
            <person name="Ribeiro G.M."/>
            <person name="Porfirio-Sousa A.L."/>
            <person name="Maurer-Alcala X.X."/>
            <person name="Katz L.A."/>
            <person name="Lahr D.J.G."/>
        </authorList>
    </citation>
    <scope>NUCLEOTIDE SEQUENCE</scope>
</reference>
<evidence type="ECO:0000256" key="3">
    <source>
        <dbReference type="ARBA" id="ARBA00022737"/>
    </source>
</evidence>
<dbReference type="GO" id="GO:0005829">
    <property type="term" value="C:cytosol"/>
    <property type="evidence" value="ECO:0007669"/>
    <property type="project" value="TreeGrafter"/>
</dbReference>
<dbReference type="SUPFAM" id="SSF52047">
    <property type="entry name" value="RNI-like"/>
    <property type="match status" value="1"/>
</dbReference>
<organism evidence="4">
    <name type="scientific">Arcella intermedia</name>
    <dbReference type="NCBI Taxonomy" id="1963864"/>
    <lineage>
        <taxon>Eukaryota</taxon>
        <taxon>Amoebozoa</taxon>
        <taxon>Tubulinea</taxon>
        <taxon>Elardia</taxon>
        <taxon>Arcellinida</taxon>
        <taxon>Sphaerothecina</taxon>
        <taxon>Arcellidae</taxon>
        <taxon>Arcella</taxon>
    </lineage>
</organism>
<dbReference type="PANTHER" id="PTHR24113:SF12">
    <property type="entry name" value="RAN GTPASE-ACTIVATING PROTEIN 1"/>
    <property type="match status" value="1"/>
</dbReference>
<dbReference type="EMBL" id="GIBP01007113">
    <property type="protein sequence ID" value="NDV36082.1"/>
    <property type="molecule type" value="Transcribed_RNA"/>
</dbReference>
<proteinExistence type="predicted"/>
<dbReference type="GO" id="GO:0048471">
    <property type="term" value="C:perinuclear region of cytoplasm"/>
    <property type="evidence" value="ECO:0007669"/>
    <property type="project" value="TreeGrafter"/>
</dbReference>
<dbReference type="InterPro" id="IPR001611">
    <property type="entry name" value="Leu-rich_rpt"/>
</dbReference>
<keyword evidence="3" id="KW-0677">Repeat</keyword>
<name>A0A6B2LG77_9EUKA</name>
<dbReference type="PANTHER" id="PTHR24113">
    <property type="entry name" value="RAN GTPASE-ACTIVATING PROTEIN 1"/>
    <property type="match status" value="1"/>
</dbReference>
<dbReference type="Gene3D" id="3.80.10.10">
    <property type="entry name" value="Ribonuclease Inhibitor"/>
    <property type="match status" value="2"/>
</dbReference>
<keyword evidence="1" id="KW-0343">GTPase activation</keyword>
<dbReference type="InterPro" id="IPR027038">
    <property type="entry name" value="RanGap"/>
</dbReference>
<accession>A0A6B2LG77</accession>
<dbReference type="Pfam" id="PF13516">
    <property type="entry name" value="LRR_6"/>
    <property type="match status" value="3"/>
</dbReference>
<dbReference type="GO" id="GO:0031267">
    <property type="term" value="F:small GTPase binding"/>
    <property type="evidence" value="ECO:0007669"/>
    <property type="project" value="TreeGrafter"/>
</dbReference>
<evidence type="ECO:0000313" key="4">
    <source>
        <dbReference type="EMBL" id="NDV36082.1"/>
    </source>
</evidence>
<dbReference type="SMART" id="SM00368">
    <property type="entry name" value="LRR_RI"/>
    <property type="match status" value="5"/>
</dbReference>
<protein>
    <submittedName>
        <fullName evidence="4">Uncharacterized protein</fullName>
    </submittedName>
</protein>
<dbReference type="GO" id="GO:0005634">
    <property type="term" value="C:nucleus"/>
    <property type="evidence" value="ECO:0007669"/>
    <property type="project" value="TreeGrafter"/>
</dbReference>
<dbReference type="InterPro" id="IPR032675">
    <property type="entry name" value="LRR_dom_sf"/>
</dbReference>
<keyword evidence="2" id="KW-0433">Leucine-rich repeat</keyword>